<protein>
    <submittedName>
        <fullName evidence="1">Uncharacterized protein</fullName>
    </submittedName>
</protein>
<dbReference type="PANTHER" id="PTHR33181:SF4">
    <property type="entry name" value="OVULE PROTEIN"/>
    <property type="match status" value="1"/>
</dbReference>
<reference evidence="1 2" key="1">
    <citation type="journal article" date="2020" name="IScience">
        <title>Genome Sequencing of the Endangered Kingdonia uniflora (Circaeasteraceae, Ranunculales) Reveals Potential Mechanisms of Evolutionary Specialization.</title>
        <authorList>
            <person name="Sun Y."/>
            <person name="Deng T."/>
            <person name="Zhang A."/>
            <person name="Moore M.J."/>
            <person name="Landis J.B."/>
            <person name="Lin N."/>
            <person name="Zhang H."/>
            <person name="Zhang X."/>
            <person name="Huang J."/>
            <person name="Zhang X."/>
            <person name="Sun H."/>
            <person name="Wang H."/>
        </authorList>
    </citation>
    <scope>NUCLEOTIDE SEQUENCE [LARGE SCALE GENOMIC DNA]</scope>
    <source>
        <strain evidence="1">TB1705</strain>
        <tissue evidence="1">Leaf</tissue>
    </source>
</reference>
<gene>
    <name evidence="1" type="ORF">GIB67_026693</name>
</gene>
<proteinExistence type="predicted"/>
<organism evidence="1 2">
    <name type="scientific">Kingdonia uniflora</name>
    <dbReference type="NCBI Taxonomy" id="39325"/>
    <lineage>
        <taxon>Eukaryota</taxon>
        <taxon>Viridiplantae</taxon>
        <taxon>Streptophyta</taxon>
        <taxon>Embryophyta</taxon>
        <taxon>Tracheophyta</taxon>
        <taxon>Spermatophyta</taxon>
        <taxon>Magnoliopsida</taxon>
        <taxon>Ranunculales</taxon>
        <taxon>Circaeasteraceae</taxon>
        <taxon>Kingdonia</taxon>
    </lineage>
</organism>
<dbReference type="Proteomes" id="UP000541444">
    <property type="component" value="Unassembled WGS sequence"/>
</dbReference>
<evidence type="ECO:0000313" key="1">
    <source>
        <dbReference type="EMBL" id="KAF6136354.1"/>
    </source>
</evidence>
<dbReference type="OrthoDB" id="661559at2759"/>
<accession>A0A7J7L1E3</accession>
<name>A0A7J7L1E3_9MAGN</name>
<comment type="caution">
    <text evidence="1">The sequence shown here is derived from an EMBL/GenBank/DDBJ whole genome shotgun (WGS) entry which is preliminary data.</text>
</comment>
<dbReference type="AlphaFoldDB" id="A0A7J7L1E3"/>
<keyword evidence="2" id="KW-1185">Reference proteome</keyword>
<dbReference type="EMBL" id="JACGCM010002725">
    <property type="protein sequence ID" value="KAF6136354.1"/>
    <property type="molecule type" value="Genomic_DNA"/>
</dbReference>
<evidence type="ECO:0000313" key="2">
    <source>
        <dbReference type="Proteomes" id="UP000541444"/>
    </source>
</evidence>
<dbReference type="PANTHER" id="PTHR33181">
    <property type="entry name" value="OS01G0778500 PROTEIN"/>
    <property type="match status" value="1"/>
</dbReference>
<sequence length="91" mass="10872">MYGLWDKMLFPKRRVLMGLASCLGLRHSGMLKLRNDIRTCEYEDVHVMWEMLKKTETDMAPSTPTTTPRKKRKRPLWKIFVWATRAPFICR</sequence>